<gene>
    <name evidence="10" type="ORF">A3J56_02720</name>
</gene>
<keyword evidence="5" id="KW-0663">Pyridoxal phosphate</keyword>
<evidence type="ECO:0000256" key="4">
    <source>
        <dbReference type="ARBA" id="ARBA00022723"/>
    </source>
</evidence>
<proteinExistence type="inferred from homology"/>
<evidence type="ECO:0000256" key="7">
    <source>
        <dbReference type="ARBA" id="ARBA00023014"/>
    </source>
</evidence>
<dbReference type="GO" id="GO:0051536">
    <property type="term" value="F:iron-sulfur cluster binding"/>
    <property type="evidence" value="ECO:0007669"/>
    <property type="project" value="UniProtKB-KW"/>
</dbReference>
<evidence type="ECO:0000256" key="8">
    <source>
        <dbReference type="ARBA" id="ARBA00050776"/>
    </source>
</evidence>
<dbReference type="Pfam" id="PF00266">
    <property type="entry name" value="Aminotran_5"/>
    <property type="match status" value="2"/>
</dbReference>
<comment type="cofactor">
    <cofactor evidence="1">
        <name>pyridoxal 5'-phosphate</name>
        <dbReference type="ChEBI" id="CHEBI:597326"/>
    </cofactor>
</comment>
<evidence type="ECO:0000256" key="6">
    <source>
        <dbReference type="ARBA" id="ARBA00023004"/>
    </source>
</evidence>
<evidence type="ECO:0000259" key="9">
    <source>
        <dbReference type="Pfam" id="PF00266"/>
    </source>
</evidence>
<dbReference type="EMBL" id="MFHQ01000028">
    <property type="protein sequence ID" value="OGF74193.1"/>
    <property type="molecule type" value="Genomic_DNA"/>
</dbReference>
<dbReference type="InterPro" id="IPR015422">
    <property type="entry name" value="PyrdxlP-dep_Trfase_small"/>
</dbReference>
<dbReference type="PIRSF" id="PIRSF005572">
    <property type="entry name" value="NifS"/>
    <property type="match status" value="1"/>
</dbReference>
<dbReference type="InterPro" id="IPR015424">
    <property type="entry name" value="PyrdxlP-dep_Trfase"/>
</dbReference>
<keyword evidence="7" id="KW-0411">Iron-sulfur</keyword>
<dbReference type="STRING" id="1798338.A3J56_02720"/>
<dbReference type="Proteomes" id="UP000178406">
    <property type="component" value="Unassembled WGS sequence"/>
</dbReference>
<dbReference type="PANTHER" id="PTHR11601:SF34">
    <property type="entry name" value="CYSTEINE DESULFURASE"/>
    <property type="match status" value="1"/>
</dbReference>
<evidence type="ECO:0000256" key="5">
    <source>
        <dbReference type="ARBA" id="ARBA00022898"/>
    </source>
</evidence>
<dbReference type="Gene3D" id="1.10.260.50">
    <property type="match status" value="1"/>
</dbReference>
<evidence type="ECO:0000313" key="10">
    <source>
        <dbReference type="EMBL" id="OGF74193.1"/>
    </source>
</evidence>
<comment type="caution">
    <text evidence="10">The sequence shown here is derived from an EMBL/GenBank/DDBJ whole genome shotgun (WGS) entry which is preliminary data.</text>
</comment>
<organism evidence="10 11">
    <name type="scientific">Candidatus Giovannonibacteria bacterium RIFCSPHIGHO2_02_FULL_46_20</name>
    <dbReference type="NCBI Taxonomy" id="1798338"/>
    <lineage>
        <taxon>Bacteria</taxon>
        <taxon>Candidatus Giovannoniibacteriota</taxon>
    </lineage>
</organism>
<evidence type="ECO:0000256" key="3">
    <source>
        <dbReference type="ARBA" id="ARBA00022679"/>
    </source>
</evidence>
<dbReference type="Gene3D" id="3.40.640.10">
    <property type="entry name" value="Type I PLP-dependent aspartate aminotransferase-like (Major domain)"/>
    <property type="match status" value="1"/>
</dbReference>
<dbReference type="SUPFAM" id="SSF53383">
    <property type="entry name" value="PLP-dependent transferases"/>
    <property type="match status" value="1"/>
</dbReference>
<dbReference type="InterPro" id="IPR015421">
    <property type="entry name" value="PyrdxlP-dep_Trfase_major"/>
</dbReference>
<reference evidence="10 11" key="1">
    <citation type="journal article" date="2016" name="Nat. Commun.">
        <title>Thousands of microbial genomes shed light on interconnected biogeochemical processes in an aquifer system.</title>
        <authorList>
            <person name="Anantharaman K."/>
            <person name="Brown C.T."/>
            <person name="Hug L.A."/>
            <person name="Sharon I."/>
            <person name="Castelle C.J."/>
            <person name="Probst A.J."/>
            <person name="Thomas B.C."/>
            <person name="Singh A."/>
            <person name="Wilkins M.J."/>
            <person name="Karaoz U."/>
            <person name="Brodie E.L."/>
            <person name="Williams K.H."/>
            <person name="Hubbard S.S."/>
            <person name="Banfield J.F."/>
        </authorList>
    </citation>
    <scope>NUCLEOTIDE SEQUENCE [LARGE SCALE GENOMIC DNA]</scope>
</reference>
<dbReference type="PANTHER" id="PTHR11601">
    <property type="entry name" value="CYSTEINE DESULFURYLASE FAMILY MEMBER"/>
    <property type="match status" value="1"/>
</dbReference>
<dbReference type="GO" id="GO:0031071">
    <property type="term" value="F:cysteine desulfurase activity"/>
    <property type="evidence" value="ECO:0007669"/>
    <property type="project" value="UniProtKB-EC"/>
</dbReference>
<feature type="domain" description="Aminotransferase class V" evidence="9">
    <location>
        <begin position="4"/>
        <end position="85"/>
    </location>
</feature>
<protein>
    <recommendedName>
        <fullName evidence="9">Aminotransferase class V domain-containing protein</fullName>
    </recommendedName>
</protein>
<comment type="catalytic activity">
    <reaction evidence="8">
        <text>(sulfur carrier)-H + L-cysteine = (sulfur carrier)-SH + L-alanine</text>
        <dbReference type="Rhea" id="RHEA:43892"/>
        <dbReference type="Rhea" id="RHEA-COMP:14737"/>
        <dbReference type="Rhea" id="RHEA-COMP:14739"/>
        <dbReference type="ChEBI" id="CHEBI:29917"/>
        <dbReference type="ChEBI" id="CHEBI:35235"/>
        <dbReference type="ChEBI" id="CHEBI:57972"/>
        <dbReference type="ChEBI" id="CHEBI:64428"/>
        <dbReference type="EC" id="2.8.1.7"/>
    </reaction>
</comment>
<sequence>MKRVYLDHAAATPLDTRAKEAMELYFTTQYGNAGGLYEEGRRVKEALANARNVVARILGAHEDEIIFTSGGTESDNLAIFGVARSAAHQEIFSRLTLPRSAWGSSDASQKFPDMRPHIVTTTFEHHAVLGPCEQLEKDGFNVTYLDVGPDGIVNPQDVQNTLCPETILVSIMYANNEIGTIQPIAEIGKIIKEFRARKTQNLYPYFHTDACQAAGYLDINVNNLGVDFMTINAAKMYGPKGAGALYRRNGVPLKAQIIGGGQEMRLRGGTENVPLIVGFARALEIAQERKAEENKRLTDLRDYFIAEIQKRIPKTVLNGHPTKRLPNNVNVSILDIEGEALVLYLDAKGISFSTGSACTSESLDPSHVILALGKPYEFAHSSMRFTLGRSTTKEDIDYVLSVLPQTVEWLRALSPISVDINAKSMSRPEAFAGQGMRAKAKSKHYK</sequence>
<feature type="domain" description="Aminotransferase class V" evidence="9">
    <location>
        <begin position="116"/>
        <end position="399"/>
    </location>
</feature>
<evidence type="ECO:0000256" key="1">
    <source>
        <dbReference type="ARBA" id="ARBA00001933"/>
    </source>
</evidence>
<dbReference type="InterPro" id="IPR000192">
    <property type="entry name" value="Aminotrans_V_dom"/>
</dbReference>
<name>A0A1F5WEY9_9BACT</name>
<dbReference type="GO" id="GO:0046872">
    <property type="term" value="F:metal ion binding"/>
    <property type="evidence" value="ECO:0007669"/>
    <property type="project" value="UniProtKB-KW"/>
</dbReference>
<comment type="similarity">
    <text evidence="2">Belongs to the class-V pyridoxal-phosphate-dependent aminotransferase family. NifS/IscS subfamily.</text>
</comment>
<dbReference type="AlphaFoldDB" id="A0A1F5WEY9"/>
<dbReference type="InterPro" id="IPR016454">
    <property type="entry name" value="Cysteine_dSase"/>
</dbReference>
<keyword evidence="4" id="KW-0479">Metal-binding</keyword>
<evidence type="ECO:0000256" key="2">
    <source>
        <dbReference type="ARBA" id="ARBA00006490"/>
    </source>
</evidence>
<evidence type="ECO:0000313" key="11">
    <source>
        <dbReference type="Proteomes" id="UP000178406"/>
    </source>
</evidence>
<accession>A0A1F5WEY9</accession>
<keyword evidence="3" id="KW-0808">Transferase</keyword>
<dbReference type="Gene3D" id="3.90.1150.10">
    <property type="entry name" value="Aspartate Aminotransferase, domain 1"/>
    <property type="match status" value="1"/>
</dbReference>
<keyword evidence="6" id="KW-0408">Iron</keyword>